<name>A0A1H6UDN4_9MICO</name>
<keyword evidence="2" id="KW-0472">Membrane</keyword>
<organism evidence="3 4">
    <name type="scientific">Demequina mangrovi</name>
    <dbReference type="NCBI Taxonomy" id="1043493"/>
    <lineage>
        <taxon>Bacteria</taxon>
        <taxon>Bacillati</taxon>
        <taxon>Actinomycetota</taxon>
        <taxon>Actinomycetes</taxon>
        <taxon>Micrococcales</taxon>
        <taxon>Demequinaceae</taxon>
        <taxon>Demequina</taxon>
    </lineage>
</organism>
<dbReference type="OrthoDB" id="5194448at2"/>
<evidence type="ECO:0008006" key="5">
    <source>
        <dbReference type="Google" id="ProtNLM"/>
    </source>
</evidence>
<sequence>MSDNTTPETDVEVSGKKNKPTPKRKDQEAARRRPVIADTKAAKKQQRDQQRAVREKEWQAMREGDERHMPLEHRGPERRFLRDYVDARTSPGEFLLPASIVFVILSLLVNTGWAGVALIALFYFMVLVVGLETFLMTRRLKKRFTAKFGAHKLPRGWTFYVIARHLNMRRFRAPKPKVKRGEYPV</sequence>
<feature type="compositionally biased region" description="Basic and acidic residues" evidence="1">
    <location>
        <begin position="45"/>
        <end position="67"/>
    </location>
</feature>
<keyword evidence="2" id="KW-0812">Transmembrane</keyword>
<keyword evidence="2" id="KW-1133">Transmembrane helix</keyword>
<dbReference type="Proteomes" id="UP000183315">
    <property type="component" value="Unassembled WGS sequence"/>
</dbReference>
<dbReference type="Pfam" id="PF11241">
    <property type="entry name" value="DUF3043"/>
    <property type="match status" value="1"/>
</dbReference>
<evidence type="ECO:0000256" key="2">
    <source>
        <dbReference type="SAM" id="Phobius"/>
    </source>
</evidence>
<feature type="transmembrane region" description="Helical" evidence="2">
    <location>
        <begin position="115"/>
        <end position="135"/>
    </location>
</feature>
<evidence type="ECO:0000256" key="1">
    <source>
        <dbReference type="SAM" id="MobiDB-lite"/>
    </source>
</evidence>
<evidence type="ECO:0000313" key="4">
    <source>
        <dbReference type="Proteomes" id="UP000183315"/>
    </source>
</evidence>
<evidence type="ECO:0000313" key="3">
    <source>
        <dbReference type="EMBL" id="SEI90449.1"/>
    </source>
</evidence>
<dbReference type="InterPro" id="IPR021403">
    <property type="entry name" value="DUF3043"/>
</dbReference>
<protein>
    <recommendedName>
        <fullName evidence="5">DUF3043 domain-containing protein</fullName>
    </recommendedName>
</protein>
<dbReference type="eggNOG" id="ENOG5031D67">
    <property type="taxonomic scope" value="Bacteria"/>
</dbReference>
<proteinExistence type="predicted"/>
<feature type="region of interest" description="Disordered" evidence="1">
    <location>
        <begin position="1"/>
        <end position="67"/>
    </location>
</feature>
<accession>A0A1H6UDN4</accession>
<feature type="transmembrane region" description="Helical" evidence="2">
    <location>
        <begin position="92"/>
        <end position="109"/>
    </location>
</feature>
<keyword evidence="4" id="KW-1185">Reference proteome</keyword>
<dbReference type="RefSeq" id="WP_042211895.1">
    <property type="nucleotide sequence ID" value="NZ_BBLU01000001.1"/>
</dbReference>
<reference evidence="4" key="1">
    <citation type="submission" date="2016-10" db="EMBL/GenBank/DDBJ databases">
        <authorList>
            <person name="Varghese N."/>
        </authorList>
    </citation>
    <scope>NUCLEOTIDE SEQUENCE [LARGE SCALE GENOMIC DNA]</scope>
    <source>
        <strain evidence="4">DSM 24868</strain>
    </source>
</reference>
<dbReference type="AlphaFoldDB" id="A0A1H6UDN4"/>
<gene>
    <name evidence="3" type="ORF">SAMN05421637_0365</name>
</gene>
<dbReference type="EMBL" id="FNZI01000001">
    <property type="protein sequence ID" value="SEI90449.1"/>
    <property type="molecule type" value="Genomic_DNA"/>
</dbReference>
<dbReference type="STRING" id="1043493.SAMN05421637_0365"/>